<gene>
    <name evidence="1" type="ORF">QR680_015134</name>
</gene>
<reference evidence="1" key="1">
    <citation type="submission" date="2023-06" db="EMBL/GenBank/DDBJ databases">
        <title>Genomic analysis of the entomopathogenic nematode Steinernema hermaphroditum.</title>
        <authorList>
            <person name="Schwarz E.M."/>
            <person name="Heppert J.K."/>
            <person name="Baniya A."/>
            <person name="Schwartz H.T."/>
            <person name="Tan C.-H."/>
            <person name="Antoshechkin I."/>
            <person name="Sternberg P.W."/>
            <person name="Goodrich-Blair H."/>
            <person name="Dillman A.R."/>
        </authorList>
    </citation>
    <scope>NUCLEOTIDE SEQUENCE</scope>
    <source>
        <strain evidence="1">PS9179</strain>
        <tissue evidence="1">Whole animal</tissue>
    </source>
</reference>
<accession>A0AA39ICP8</accession>
<protein>
    <submittedName>
        <fullName evidence="1">Uncharacterized protein</fullName>
    </submittedName>
</protein>
<name>A0AA39ICP8_9BILA</name>
<evidence type="ECO:0000313" key="2">
    <source>
        <dbReference type="Proteomes" id="UP001175271"/>
    </source>
</evidence>
<proteinExistence type="predicted"/>
<evidence type="ECO:0000313" key="1">
    <source>
        <dbReference type="EMBL" id="KAK0421245.1"/>
    </source>
</evidence>
<comment type="caution">
    <text evidence="1">The sequence shown here is derived from an EMBL/GenBank/DDBJ whole genome shotgun (WGS) entry which is preliminary data.</text>
</comment>
<keyword evidence="2" id="KW-1185">Reference proteome</keyword>
<organism evidence="1 2">
    <name type="scientific">Steinernema hermaphroditum</name>
    <dbReference type="NCBI Taxonomy" id="289476"/>
    <lineage>
        <taxon>Eukaryota</taxon>
        <taxon>Metazoa</taxon>
        <taxon>Ecdysozoa</taxon>
        <taxon>Nematoda</taxon>
        <taxon>Chromadorea</taxon>
        <taxon>Rhabditida</taxon>
        <taxon>Tylenchina</taxon>
        <taxon>Panagrolaimomorpha</taxon>
        <taxon>Strongyloidoidea</taxon>
        <taxon>Steinernematidae</taxon>
        <taxon>Steinernema</taxon>
    </lineage>
</organism>
<dbReference type="EMBL" id="JAUCMV010000002">
    <property type="protein sequence ID" value="KAK0421245.1"/>
    <property type="molecule type" value="Genomic_DNA"/>
</dbReference>
<dbReference type="Proteomes" id="UP001175271">
    <property type="component" value="Unassembled WGS sequence"/>
</dbReference>
<dbReference type="AlphaFoldDB" id="A0AA39ICP8"/>
<sequence>MYILVVPLKFSTFLRKKQNNLYHFRMPPSANWKIADDGKGVLIEISEGVWVRASPEALAKLRFHVASALMKMKNYV</sequence>